<protein>
    <recommendedName>
        <fullName evidence="3">VASt domain-containing protein</fullName>
    </recommendedName>
</protein>
<name>A0A024GBE3_9STRA</name>
<keyword evidence="5" id="KW-1185">Reference proteome</keyword>
<dbReference type="EMBL" id="CAIX01000053">
    <property type="protein sequence ID" value="CCI43657.1"/>
    <property type="molecule type" value="Genomic_DNA"/>
</dbReference>
<proteinExistence type="predicted"/>
<evidence type="ECO:0000256" key="2">
    <source>
        <dbReference type="ARBA" id="ARBA00023136"/>
    </source>
</evidence>
<evidence type="ECO:0000313" key="5">
    <source>
        <dbReference type="Proteomes" id="UP000053237"/>
    </source>
</evidence>
<keyword evidence="2" id="KW-0472">Membrane</keyword>
<dbReference type="InterPro" id="IPR031968">
    <property type="entry name" value="VASt"/>
</dbReference>
<evidence type="ECO:0000256" key="1">
    <source>
        <dbReference type="ARBA" id="ARBA00004370"/>
    </source>
</evidence>
<comment type="caution">
    <text evidence="4">The sequence shown here is derived from an EMBL/GenBank/DDBJ whole genome shotgun (WGS) entry which is preliminary data.</text>
</comment>
<dbReference type="STRING" id="65357.A0A024GBE3"/>
<accession>A0A024GBE3</accession>
<evidence type="ECO:0000259" key="3">
    <source>
        <dbReference type="PROSITE" id="PS51778"/>
    </source>
</evidence>
<feature type="domain" description="VASt" evidence="3">
    <location>
        <begin position="1"/>
        <end position="96"/>
    </location>
</feature>
<evidence type="ECO:0000313" key="4">
    <source>
        <dbReference type="EMBL" id="CCI43657.1"/>
    </source>
</evidence>
<dbReference type="InParanoid" id="A0A024GBE3"/>
<gene>
    <name evidence="4" type="ORF">BN9_044410</name>
</gene>
<dbReference type="Pfam" id="PF16016">
    <property type="entry name" value="VASt"/>
    <property type="match status" value="1"/>
</dbReference>
<comment type="subcellular location">
    <subcellularLocation>
        <location evidence="1">Membrane</location>
    </subcellularLocation>
</comment>
<dbReference type="Proteomes" id="UP000053237">
    <property type="component" value="Unassembled WGS sequence"/>
</dbReference>
<dbReference type="PROSITE" id="PS51778">
    <property type="entry name" value="VAST"/>
    <property type="match status" value="1"/>
</dbReference>
<organism evidence="4 5">
    <name type="scientific">Albugo candida</name>
    <dbReference type="NCBI Taxonomy" id="65357"/>
    <lineage>
        <taxon>Eukaryota</taxon>
        <taxon>Sar</taxon>
        <taxon>Stramenopiles</taxon>
        <taxon>Oomycota</taxon>
        <taxon>Peronosporomycetes</taxon>
        <taxon>Albuginales</taxon>
        <taxon>Albuginaceae</taxon>
        <taxon>Albugo</taxon>
    </lineage>
</organism>
<sequence>MDGKTRSSRYRVPVDAPFGPSTSLVDSVQCCKRPNQYFYIHGTSTRTVDVPSGDNFSVIDRWTIMPIQLESGVGTHLQIELKVAPLSEDFGKELFA</sequence>
<dbReference type="GO" id="GO:0016020">
    <property type="term" value="C:membrane"/>
    <property type="evidence" value="ECO:0007669"/>
    <property type="project" value="UniProtKB-SubCell"/>
</dbReference>
<reference evidence="4 5" key="1">
    <citation type="submission" date="2012-05" db="EMBL/GenBank/DDBJ databases">
        <title>Recombination and specialization in a pathogen metapopulation.</title>
        <authorList>
            <person name="Gardiner A."/>
            <person name="Kemen E."/>
            <person name="Schultz-Larsen T."/>
            <person name="MacLean D."/>
            <person name="Van Oosterhout C."/>
            <person name="Jones J.D.G."/>
        </authorList>
    </citation>
    <scope>NUCLEOTIDE SEQUENCE [LARGE SCALE GENOMIC DNA]</scope>
    <source>
        <strain evidence="4 5">Ac Nc2</strain>
    </source>
</reference>
<dbReference type="AlphaFoldDB" id="A0A024GBE3"/>
<dbReference type="OrthoDB" id="2162691at2759"/>